<evidence type="ECO:0000259" key="1">
    <source>
        <dbReference type="PROSITE" id="PS51363"/>
    </source>
</evidence>
<reference evidence="2 3" key="1">
    <citation type="journal article" date="2020" name="Nat. Commun.">
        <title>Genome of Tripterygium wilfordii and identification of cytochrome P450 involved in triptolide biosynthesis.</title>
        <authorList>
            <person name="Tu L."/>
            <person name="Su P."/>
            <person name="Zhang Z."/>
            <person name="Gao L."/>
            <person name="Wang J."/>
            <person name="Hu T."/>
            <person name="Zhou J."/>
            <person name="Zhang Y."/>
            <person name="Zhao Y."/>
            <person name="Liu Y."/>
            <person name="Song Y."/>
            <person name="Tong Y."/>
            <person name="Lu Y."/>
            <person name="Yang J."/>
            <person name="Xu C."/>
            <person name="Jia M."/>
            <person name="Peters R.J."/>
            <person name="Huang L."/>
            <person name="Gao W."/>
        </authorList>
    </citation>
    <scope>NUCLEOTIDE SEQUENCE [LARGE SCALE GENOMIC DNA]</scope>
    <source>
        <strain evidence="3">cv. XIE 37</strain>
        <tissue evidence="2">Leaf</tissue>
    </source>
</reference>
<organism evidence="2 3">
    <name type="scientific">Tripterygium wilfordii</name>
    <name type="common">Thunder God vine</name>
    <dbReference type="NCBI Taxonomy" id="458696"/>
    <lineage>
        <taxon>Eukaryota</taxon>
        <taxon>Viridiplantae</taxon>
        <taxon>Streptophyta</taxon>
        <taxon>Embryophyta</taxon>
        <taxon>Tracheophyta</taxon>
        <taxon>Spermatophyta</taxon>
        <taxon>Magnoliopsida</taxon>
        <taxon>eudicotyledons</taxon>
        <taxon>Gunneridae</taxon>
        <taxon>Pentapetalae</taxon>
        <taxon>rosids</taxon>
        <taxon>fabids</taxon>
        <taxon>Celastrales</taxon>
        <taxon>Celastraceae</taxon>
        <taxon>Tripterygium</taxon>
    </lineage>
</organism>
<dbReference type="InterPro" id="IPR003307">
    <property type="entry name" value="W2_domain"/>
</dbReference>
<sequence length="77" mass="8721">MVLLHAIESFCTKASPEAVKEVGLALKVLYDNDVLEEEFILEWNKKGRVGGNKDSPIWKNIEPFVEWLENAESESEG</sequence>
<dbReference type="SUPFAM" id="SSF48371">
    <property type="entry name" value="ARM repeat"/>
    <property type="match status" value="1"/>
</dbReference>
<keyword evidence="2" id="KW-0648">Protein biosynthesis</keyword>
<dbReference type="PROSITE" id="PS51363">
    <property type="entry name" value="W2"/>
    <property type="match status" value="1"/>
</dbReference>
<keyword evidence="3" id="KW-1185">Reference proteome</keyword>
<dbReference type="InterPro" id="IPR016024">
    <property type="entry name" value="ARM-type_fold"/>
</dbReference>
<evidence type="ECO:0000313" key="2">
    <source>
        <dbReference type="EMBL" id="KAF5739697.1"/>
    </source>
</evidence>
<dbReference type="Pfam" id="PF02020">
    <property type="entry name" value="W2"/>
    <property type="match status" value="1"/>
</dbReference>
<dbReference type="EMBL" id="JAAARO010000012">
    <property type="protein sequence ID" value="KAF5739697.1"/>
    <property type="molecule type" value="Genomic_DNA"/>
</dbReference>
<gene>
    <name evidence="2" type="ORF">HS088_TW12G00907</name>
</gene>
<name>A0A7J7D024_TRIWF</name>
<proteinExistence type="predicted"/>
<dbReference type="GO" id="GO:0003743">
    <property type="term" value="F:translation initiation factor activity"/>
    <property type="evidence" value="ECO:0007669"/>
    <property type="project" value="UniProtKB-KW"/>
</dbReference>
<keyword evidence="2" id="KW-0396">Initiation factor</keyword>
<dbReference type="CDD" id="cd11561">
    <property type="entry name" value="W2_eIF5"/>
    <property type="match status" value="1"/>
</dbReference>
<protein>
    <submittedName>
        <fullName evidence="2">Eukaryotic translation initiation factor</fullName>
    </submittedName>
</protein>
<evidence type="ECO:0000313" key="3">
    <source>
        <dbReference type="Proteomes" id="UP000593562"/>
    </source>
</evidence>
<dbReference type="Proteomes" id="UP000593562">
    <property type="component" value="Unassembled WGS sequence"/>
</dbReference>
<feature type="domain" description="W2" evidence="1">
    <location>
        <begin position="1"/>
        <end position="77"/>
    </location>
</feature>
<dbReference type="SMART" id="SM00515">
    <property type="entry name" value="eIF5C"/>
    <property type="match status" value="1"/>
</dbReference>
<dbReference type="AlphaFoldDB" id="A0A7J7D024"/>
<accession>A0A7J7D024</accession>
<comment type="caution">
    <text evidence="2">The sequence shown here is derived from an EMBL/GenBank/DDBJ whole genome shotgun (WGS) entry which is preliminary data.</text>
</comment>
<dbReference type="Gene3D" id="1.25.40.180">
    <property type="match status" value="1"/>
</dbReference>
<dbReference type="InParanoid" id="A0A7J7D024"/>